<feature type="transmembrane region" description="Helical" evidence="4">
    <location>
        <begin position="336"/>
        <end position="360"/>
    </location>
</feature>
<dbReference type="InterPro" id="IPR020846">
    <property type="entry name" value="MFS_dom"/>
</dbReference>
<dbReference type="RefSeq" id="WP_169713892.1">
    <property type="nucleotide sequence ID" value="NZ_CP019343.1"/>
</dbReference>
<feature type="transmembrane region" description="Helical" evidence="4">
    <location>
        <begin position="240"/>
        <end position="264"/>
    </location>
</feature>
<feature type="transmembrane region" description="Helical" evidence="4">
    <location>
        <begin position="310"/>
        <end position="330"/>
    </location>
</feature>
<dbReference type="AlphaFoldDB" id="A0A1X9N528"/>
<feature type="transmembrane region" description="Helical" evidence="4">
    <location>
        <begin position="21"/>
        <end position="45"/>
    </location>
</feature>
<feature type="transmembrane region" description="Helical" evidence="4">
    <location>
        <begin position="90"/>
        <end position="109"/>
    </location>
</feature>
<feature type="transmembrane region" description="Helical" evidence="4">
    <location>
        <begin position="284"/>
        <end position="303"/>
    </location>
</feature>
<evidence type="ECO:0000256" key="2">
    <source>
        <dbReference type="ARBA" id="ARBA00022989"/>
    </source>
</evidence>
<feature type="transmembrane region" description="Helical" evidence="4">
    <location>
        <begin position="188"/>
        <end position="208"/>
    </location>
</feature>
<organism evidence="6 7">
    <name type="scientific">Oceanicoccus sagamiensis</name>
    <dbReference type="NCBI Taxonomy" id="716816"/>
    <lineage>
        <taxon>Bacteria</taxon>
        <taxon>Pseudomonadati</taxon>
        <taxon>Pseudomonadota</taxon>
        <taxon>Gammaproteobacteria</taxon>
        <taxon>Cellvibrionales</taxon>
        <taxon>Spongiibacteraceae</taxon>
        <taxon>Oceanicoccus</taxon>
    </lineage>
</organism>
<proteinExistence type="predicted"/>
<evidence type="ECO:0000256" key="4">
    <source>
        <dbReference type="SAM" id="Phobius"/>
    </source>
</evidence>
<dbReference type="Gene3D" id="1.20.1250.20">
    <property type="entry name" value="MFS general substrate transporter like domains"/>
    <property type="match status" value="1"/>
</dbReference>
<keyword evidence="2 4" id="KW-1133">Transmembrane helix</keyword>
<feature type="transmembrane region" description="Helical" evidence="4">
    <location>
        <begin position="147"/>
        <end position="168"/>
    </location>
</feature>
<dbReference type="STRING" id="716816.BST96_03365"/>
<dbReference type="EMBL" id="CP019343">
    <property type="protein sequence ID" value="ARN73228.1"/>
    <property type="molecule type" value="Genomic_DNA"/>
</dbReference>
<feature type="transmembrane region" description="Helical" evidence="4">
    <location>
        <begin position="372"/>
        <end position="392"/>
    </location>
</feature>
<dbReference type="Pfam" id="PF07690">
    <property type="entry name" value="MFS_1"/>
    <property type="match status" value="1"/>
</dbReference>
<accession>A0A1X9N528</accession>
<feature type="domain" description="Major facilitator superfamily (MFS) profile" evidence="5">
    <location>
        <begin position="238"/>
        <end position="436"/>
    </location>
</feature>
<dbReference type="PROSITE" id="PS50850">
    <property type="entry name" value="MFS"/>
    <property type="match status" value="1"/>
</dbReference>
<evidence type="ECO:0000256" key="3">
    <source>
        <dbReference type="ARBA" id="ARBA00023136"/>
    </source>
</evidence>
<evidence type="ECO:0000313" key="7">
    <source>
        <dbReference type="Proteomes" id="UP000193450"/>
    </source>
</evidence>
<dbReference type="KEGG" id="osg:BST96_03365"/>
<dbReference type="GO" id="GO:0022857">
    <property type="term" value="F:transmembrane transporter activity"/>
    <property type="evidence" value="ECO:0007669"/>
    <property type="project" value="InterPro"/>
</dbReference>
<protein>
    <recommendedName>
        <fullName evidence="5">Major facilitator superfamily (MFS) profile domain-containing protein</fullName>
    </recommendedName>
</protein>
<evidence type="ECO:0000256" key="1">
    <source>
        <dbReference type="ARBA" id="ARBA00022692"/>
    </source>
</evidence>
<dbReference type="PANTHER" id="PTHR23524">
    <property type="entry name" value="TRANSPORTER, PUTATIVE (AFU_ORTHOLOGUE AFUA_8G04850)-RELATED"/>
    <property type="match status" value="1"/>
</dbReference>
<sequence>MNNPTKFGPATLAPGYSKSNAAGLLVASFTAIPLVSFINFAQPFLLEEVFHVPKEEQGVLTGQLAAMQEFIVLMLMGFVGAMSDNWGRKIIMIIGLAMLALGLVIYPLATQANDLYAYRIVFAIGAAMVPVMYSTTLQDTAANKSRGIFTALGSFCTGLGMVLIATQIGKLPQQLIDSGLDPMMAGRYTYWCMVILALVVAIAVHWLWRSGGETRMEKKVPALQLVSQGFAEAKLNPRIALSYMTAFASRGDLVVVGTFMSLWVVQSSSDYNLTSAEGLARAGIMVAIVQGTAMLWAIVMGILCDKINRVLAVFIGFSIAAVAYVNMSLIDNPFASSALIACIVLGVGEISTIIAGSALIGQEAPAERRGSILGVFSLIGAAGILLGTYFGGVVFDGVGRTAPFLMMGIVNAMVAITALVVLLRSPGMTGAEVQSQ</sequence>
<feature type="transmembrane region" description="Helical" evidence="4">
    <location>
        <begin position="404"/>
        <end position="423"/>
    </location>
</feature>
<feature type="transmembrane region" description="Helical" evidence="4">
    <location>
        <begin position="65"/>
        <end position="83"/>
    </location>
</feature>
<gene>
    <name evidence="6" type="ORF">BST96_03365</name>
</gene>
<evidence type="ECO:0000313" key="6">
    <source>
        <dbReference type="EMBL" id="ARN73228.1"/>
    </source>
</evidence>
<reference evidence="6 7" key="1">
    <citation type="submission" date="2016-11" db="EMBL/GenBank/DDBJ databases">
        <title>Trade-off between light-utilization and light-protection in marine flavobacteria.</title>
        <authorList>
            <person name="Kumagai Y."/>
        </authorList>
    </citation>
    <scope>NUCLEOTIDE SEQUENCE [LARGE SCALE GENOMIC DNA]</scope>
    <source>
        <strain evidence="6 7">NBRC 107125</strain>
    </source>
</reference>
<dbReference type="Proteomes" id="UP000193450">
    <property type="component" value="Chromosome"/>
</dbReference>
<keyword evidence="1 4" id="KW-0812">Transmembrane</keyword>
<dbReference type="SUPFAM" id="SSF103473">
    <property type="entry name" value="MFS general substrate transporter"/>
    <property type="match status" value="1"/>
</dbReference>
<evidence type="ECO:0000259" key="5">
    <source>
        <dbReference type="PROSITE" id="PS50850"/>
    </source>
</evidence>
<dbReference type="InterPro" id="IPR011701">
    <property type="entry name" value="MFS"/>
</dbReference>
<dbReference type="PANTHER" id="PTHR23524:SF1">
    <property type="entry name" value="MRH DOMAIN-CONTAINING PROTEIN-RELATED"/>
    <property type="match status" value="1"/>
</dbReference>
<keyword evidence="7" id="KW-1185">Reference proteome</keyword>
<name>A0A1X9N528_9GAMM</name>
<feature type="transmembrane region" description="Helical" evidence="4">
    <location>
        <begin position="115"/>
        <end position="135"/>
    </location>
</feature>
<keyword evidence="3 4" id="KW-0472">Membrane</keyword>
<dbReference type="InterPro" id="IPR036259">
    <property type="entry name" value="MFS_trans_sf"/>
</dbReference>